<evidence type="ECO:0000313" key="7">
    <source>
        <dbReference type="EMBL" id="CZF83448.1"/>
    </source>
</evidence>
<protein>
    <recommendedName>
        <fullName evidence="4">LPS-assembly protein LptD</fullName>
    </recommendedName>
</protein>
<dbReference type="GO" id="GO:0043165">
    <property type="term" value="P:Gram-negative-bacterium-type cell outer membrane assembly"/>
    <property type="evidence" value="ECO:0007669"/>
    <property type="project" value="UniProtKB-UniRule"/>
</dbReference>
<evidence type="ECO:0000256" key="3">
    <source>
        <dbReference type="ARBA" id="ARBA00023237"/>
    </source>
</evidence>
<feature type="chain" id="PRO_5008999279" description="LPS-assembly protein LptD" evidence="4">
    <location>
        <begin position="24"/>
        <end position="783"/>
    </location>
</feature>
<dbReference type="AlphaFoldDB" id="A0A128F9M3"/>
<organism evidence="7 8">
    <name type="scientific">Grimontia marina</name>
    <dbReference type="NCBI Taxonomy" id="646534"/>
    <lineage>
        <taxon>Bacteria</taxon>
        <taxon>Pseudomonadati</taxon>
        <taxon>Pseudomonadota</taxon>
        <taxon>Gammaproteobacteria</taxon>
        <taxon>Vibrionales</taxon>
        <taxon>Vibrionaceae</taxon>
        <taxon>Grimontia</taxon>
    </lineage>
</organism>
<dbReference type="PANTHER" id="PTHR30189:SF1">
    <property type="entry name" value="LPS-ASSEMBLY PROTEIN LPTD"/>
    <property type="match status" value="1"/>
</dbReference>
<keyword evidence="2 4" id="KW-0472">Membrane</keyword>
<comment type="similarity">
    <text evidence="4">Belongs to the LptD family.</text>
</comment>
<dbReference type="GO" id="GO:1990351">
    <property type="term" value="C:transporter complex"/>
    <property type="evidence" value="ECO:0007669"/>
    <property type="project" value="TreeGrafter"/>
</dbReference>
<dbReference type="Gene3D" id="2.60.450.10">
    <property type="entry name" value="Lipopolysaccharide (LPS) transport protein A like domain"/>
    <property type="match status" value="1"/>
</dbReference>
<accession>A0A128F9M3</accession>
<dbReference type="InterPro" id="IPR050218">
    <property type="entry name" value="LptD"/>
</dbReference>
<evidence type="ECO:0000313" key="8">
    <source>
        <dbReference type="Proteomes" id="UP000073601"/>
    </source>
</evidence>
<dbReference type="EMBL" id="FIZY01000023">
    <property type="protein sequence ID" value="CZF83448.1"/>
    <property type="molecule type" value="Genomic_DNA"/>
</dbReference>
<comment type="caution">
    <text evidence="4">Lacks conserved residue(s) required for the propagation of feature annotation.</text>
</comment>
<name>A0A128F9M3_9GAMM</name>
<dbReference type="Pfam" id="PF03968">
    <property type="entry name" value="LptD_N"/>
    <property type="match status" value="1"/>
</dbReference>
<sequence length="783" mass="88609" precursor="true">MSLTARSFLSTMICLALYGQAMAEESQVTQGSTEPLVIPTEKCLAPEYRCRPNTGSTDDINNLPVRIEADSAEAKANEKAIYRGDVVVTQGNRTVKADTATLRQPENIVTAEGNVYFHDGEIAISGQSLQTNLDNEDTTLNDAQYKMMCTPGRGEAKRVFKNGTTFYELEDGTYTTCPDDDKSWRFSAGKLEKEDGDIFADLYHARFEVLDTPIFYLPYLRVPVEDGRLTGFLYPSISWNDTDGFELETPFYWNIHPQADMRITPRYMSNRGLFMTMEPRYLTEMGSGSVVLEYMGEDKLYPEFDKSWGFNWTHTGIQNHWLYDIDYSKVSDFSYFTRHTDSRVGSREDNTLLQTGEVSYRDLNWDSTLSIRNFQPLSPNTSVYHLLPQLAMNYYRPDTAYGIDFYMPAQISKFATDSKSKPDALRFNIEPTIVLPYNLPWLSATAEGKVFYTYYDQSNIDGVTGVNGETLEETVSRVVPMARLHAVVTLERNGAFFDTPYTQTLEPQVQYLYIKEVDQSGIYNPVNYSGGGYDTARLQTDYYGLFRANQYSSVDYINPANQFTVGAATRFFDDGFKERFNVAFGQIYYLDRFGTQEDTSINYSAWAIESELNLNDYFFVRGSLEYDSNLSNVQFGNATVEYRDGGFFAQTSYRYVAKDYIANSVGFSNLDQITEDGISQVGLVTGFTIADGVSVRGQYFHDLTQDLMLENQLGITYRSDCWVIGLSYNEYLLARSNINDIARYDNNISLSFSLLGLGANAGFGYSSASGNALGYRNPFGLKN</sequence>
<proteinExistence type="inferred from homology"/>
<dbReference type="InterPro" id="IPR007543">
    <property type="entry name" value="LptD_C"/>
</dbReference>
<dbReference type="InterPro" id="IPR005653">
    <property type="entry name" value="OstA-like_N"/>
</dbReference>
<reference evidence="8" key="1">
    <citation type="submission" date="2016-02" db="EMBL/GenBank/DDBJ databases">
        <authorList>
            <person name="Rodrigo-Torres Lidia"/>
            <person name="Arahal R.David."/>
        </authorList>
    </citation>
    <scope>NUCLEOTIDE SEQUENCE [LARGE SCALE GENOMIC DNA]</scope>
    <source>
        <strain evidence="8">CECT 8713</strain>
    </source>
</reference>
<feature type="domain" description="LptD C-terminal" evidence="6">
    <location>
        <begin position="307"/>
        <end position="691"/>
    </location>
</feature>
<keyword evidence="8" id="KW-1185">Reference proteome</keyword>
<evidence type="ECO:0000259" key="6">
    <source>
        <dbReference type="Pfam" id="PF04453"/>
    </source>
</evidence>
<dbReference type="HAMAP" id="MF_01411">
    <property type="entry name" value="LPS_assembly_LptD"/>
    <property type="match status" value="1"/>
</dbReference>
<comment type="subcellular location">
    <subcellularLocation>
        <location evidence="4">Cell outer membrane</location>
    </subcellularLocation>
</comment>
<dbReference type="PANTHER" id="PTHR30189">
    <property type="entry name" value="LPS-ASSEMBLY PROTEIN"/>
    <property type="match status" value="1"/>
</dbReference>
<dbReference type="GO" id="GO:0009279">
    <property type="term" value="C:cell outer membrane"/>
    <property type="evidence" value="ECO:0007669"/>
    <property type="project" value="UniProtKB-SubCell"/>
</dbReference>
<evidence type="ECO:0000256" key="2">
    <source>
        <dbReference type="ARBA" id="ARBA00023136"/>
    </source>
</evidence>
<evidence type="ECO:0000256" key="4">
    <source>
        <dbReference type="HAMAP-Rule" id="MF_01411"/>
    </source>
</evidence>
<feature type="signal peptide" evidence="4">
    <location>
        <begin position="1"/>
        <end position="23"/>
    </location>
</feature>
<dbReference type="GO" id="GO:0015920">
    <property type="term" value="P:lipopolysaccharide transport"/>
    <property type="evidence" value="ECO:0007669"/>
    <property type="project" value="InterPro"/>
</dbReference>
<dbReference type="InterPro" id="IPR020889">
    <property type="entry name" value="LipoPS_assembly_LptD"/>
</dbReference>
<dbReference type="OrthoDB" id="9760225at2"/>
<evidence type="ECO:0000256" key="1">
    <source>
        <dbReference type="ARBA" id="ARBA00022729"/>
    </source>
</evidence>
<dbReference type="RefSeq" id="WP_062710542.1">
    <property type="nucleotide sequence ID" value="NZ_CAWRCI010000023.1"/>
</dbReference>
<feature type="domain" description="Organic solvent tolerance-like N-terminal" evidence="5">
    <location>
        <begin position="67"/>
        <end position="191"/>
    </location>
</feature>
<dbReference type="NCBIfam" id="NF002997">
    <property type="entry name" value="PRK03761.1"/>
    <property type="match status" value="1"/>
</dbReference>
<comment type="subunit">
    <text evidence="4">Component of the lipopolysaccharide transport and assembly complex. Interacts with LptE and LptA.</text>
</comment>
<keyword evidence="1 4" id="KW-0732">Signal</keyword>
<comment type="function">
    <text evidence="4">Together with LptE, is involved in the assembly of lipopolysaccharide (LPS) at the surface of the outer membrane.</text>
</comment>
<dbReference type="Proteomes" id="UP000073601">
    <property type="component" value="Unassembled WGS sequence"/>
</dbReference>
<evidence type="ECO:0000259" key="5">
    <source>
        <dbReference type="Pfam" id="PF03968"/>
    </source>
</evidence>
<dbReference type="Pfam" id="PF04453">
    <property type="entry name" value="LptD"/>
    <property type="match status" value="1"/>
</dbReference>
<gene>
    <name evidence="4 7" type="primary">lptD</name>
    <name evidence="7" type="ORF">GMA8713_02680</name>
</gene>
<keyword evidence="3 4" id="KW-0998">Cell outer membrane</keyword>